<evidence type="ECO:0000256" key="6">
    <source>
        <dbReference type="ARBA" id="ARBA00022806"/>
    </source>
</evidence>
<keyword evidence="3" id="KW-0507">mRNA processing</keyword>
<dbReference type="EMBL" id="JANBVO010000083">
    <property type="protein sequence ID" value="KAJ9130630.1"/>
    <property type="molecule type" value="Genomic_DNA"/>
</dbReference>
<evidence type="ECO:0000259" key="14">
    <source>
        <dbReference type="PROSITE" id="PS51192"/>
    </source>
</evidence>
<dbReference type="GO" id="GO:0016787">
    <property type="term" value="F:hydrolase activity"/>
    <property type="evidence" value="ECO:0007669"/>
    <property type="project" value="UniProtKB-KW"/>
</dbReference>
<dbReference type="Pfam" id="PF00271">
    <property type="entry name" value="Helicase_C"/>
    <property type="match status" value="1"/>
</dbReference>
<dbReference type="FunFam" id="1.20.120.1080:FF:000018">
    <property type="entry name" value="Pre-mRNA-splicing factor ATP-dependent RNA helicase prp16"/>
    <property type="match status" value="1"/>
</dbReference>
<evidence type="ECO:0000256" key="7">
    <source>
        <dbReference type="ARBA" id="ARBA00022840"/>
    </source>
</evidence>
<keyword evidence="6" id="KW-0347">Helicase</keyword>
<evidence type="ECO:0000256" key="3">
    <source>
        <dbReference type="ARBA" id="ARBA00022664"/>
    </source>
</evidence>
<dbReference type="Pfam" id="PF07717">
    <property type="entry name" value="OB_NTP_bind"/>
    <property type="match status" value="1"/>
</dbReference>
<dbReference type="PROSITE" id="PS00690">
    <property type="entry name" value="DEAH_ATP_HELICASE"/>
    <property type="match status" value="1"/>
</dbReference>
<reference evidence="16" key="1">
    <citation type="submission" date="2022-07" db="EMBL/GenBank/DDBJ databases">
        <title>Fungi with potential for degradation of polypropylene.</title>
        <authorList>
            <person name="Gostincar C."/>
        </authorList>
    </citation>
    <scope>NUCLEOTIDE SEQUENCE</scope>
    <source>
        <strain evidence="16">EXF-13308</strain>
    </source>
</reference>
<evidence type="ECO:0000256" key="4">
    <source>
        <dbReference type="ARBA" id="ARBA00022741"/>
    </source>
</evidence>
<dbReference type="Pfam" id="PF21010">
    <property type="entry name" value="HA2_C"/>
    <property type="match status" value="1"/>
</dbReference>
<evidence type="ECO:0000256" key="10">
    <source>
        <dbReference type="ARBA" id="ARBA00038040"/>
    </source>
</evidence>
<dbReference type="Gene3D" id="3.40.50.300">
    <property type="entry name" value="P-loop containing nucleotide triphosphate hydrolases"/>
    <property type="match status" value="2"/>
</dbReference>
<dbReference type="GO" id="GO:0003723">
    <property type="term" value="F:RNA binding"/>
    <property type="evidence" value="ECO:0007669"/>
    <property type="project" value="TreeGrafter"/>
</dbReference>
<dbReference type="EC" id="3.6.4.13" evidence="2"/>
<comment type="caution">
    <text evidence="16">The sequence shown here is derived from an EMBL/GenBank/DDBJ whole genome shotgun (WGS) entry which is preliminary data.</text>
</comment>
<dbReference type="AlphaFoldDB" id="A0AA38R2E6"/>
<feature type="compositionally biased region" description="Basic residues" evidence="13">
    <location>
        <begin position="222"/>
        <end position="235"/>
    </location>
</feature>
<dbReference type="PANTHER" id="PTHR18934:SF91">
    <property type="entry name" value="PRE-MRNA-SPLICING FACTOR ATP-DEPENDENT RNA HELICASE PRP16"/>
    <property type="match status" value="1"/>
</dbReference>
<keyword evidence="4" id="KW-0547">Nucleotide-binding</keyword>
<feature type="domain" description="Helicase ATP-binding" evidence="14">
    <location>
        <begin position="319"/>
        <end position="482"/>
    </location>
</feature>
<dbReference type="PANTHER" id="PTHR18934">
    <property type="entry name" value="ATP-DEPENDENT RNA HELICASE"/>
    <property type="match status" value="1"/>
</dbReference>
<dbReference type="SMART" id="SM00847">
    <property type="entry name" value="HA2"/>
    <property type="match status" value="1"/>
</dbReference>
<dbReference type="Proteomes" id="UP001174694">
    <property type="component" value="Unassembled WGS sequence"/>
</dbReference>
<dbReference type="GO" id="GO:0005524">
    <property type="term" value="F:ATP binding"/>
    <property type="evidence" value="ECO:0007669"/>
    <property type="project" value="UniProtKB-KW"/>
</dbReference>
<evidence type="ECO:0000256" key="2">
    <source>
        <dbReference type="ARBA" id="ARBA00012552"/>
    </source>
</evidence>
<dbReference type="InterPro" id="IPR011709">
    <property type="entry name" value="DEAD-box_helicase_OB_fold"/>
</dbReference>
<keyword evidence="17" id="KW-1185">Reference proteome</keyword>
<dbReference type="InterPro" id="IPR027417">
    <property type="entry name" value="P-loop_NTPase"/>
</dbReference>
<proteinExistence type="inferred from homology"/>
<feature type="region of interest" description="Disordered" evidence="13">
    <location>
        <begin position="258"/>
        <end position="277"/>
    </location>
</feature>
<dbReference type="InterPro" id="IPR048333">
    <property type="entry name" value="HA2_WH"/>
</dbReference>
<feature type="compositionally biased region" description="Basic and acidic residues" evidence="13">
    <location>
        <begin position="1"/>
        <end position="11"/>
    </location>
</feature>
<dbReference type="PROSITE" id="PS51194">
    <property type="entry name" value="HELICASE_CTER"/>
    <property type="match status" value="1"/>
</dbReference>
<evidence type="ECO:0000256" key="9">
    <source>
        <dbReference type="ARBA" id="ARBA00023242"/>
    </source>
</evidence>
<protein>
    <recommendedName>
        <fullName evidence="12">Pre-mRNA-splicing factor ATP-dependent RNA helicase PRP16</fullName>
        <ecNumber evidence="2">3.6.4.13</ecNumber>
    </recommendedName>
</protein>
<name>A0AA38R2E6_9PEZI</name>
<evidence type="ECO:0000256" key="13">
    <source>
        <dbReference type="SAM" id="MobiDB-lite"/>
    </source>
</evidence>
<dbReference type="FunFam" id="3.40.50.300:FF:000007">
    <property type="entry name" value="Pre-mRNA-splicing factor ATP-dependent RNA helicase"/>
    <property type="match status" value="1"/>
</dbReference>
<dbReference type="SUPFAM" id="SSF52540">
    <property type="entry name" value="P-loop containing nucleoside triphosphate hydrolases"/>
    <property type="match status" value="1"/>
</dbReference>
<keyword evidence="8" id="KW-0508">mRNA splicing</keyword>
<dbReference type="Pfam" id="PF00270">
    <property type="entry name" value="DEAD"/>
    <property type="match status" value="1"/>
</dbReference>
<dbReference type="InterPro" id="IPR007502">
    <property type="entry name" value="Helicase-assoc_dom"/>
</dbReference>
<gene>
    <name evidence="16" type="ORF">NKR23_g12110</name>
</gene>
<evidence type="ECO:0000259" key="15">
    <source>
        <dbReference type="PROSITE" id="PS51194"/>
    </source>
</evidence>
<comment type="subcellular location">
    <subcellularLocation>
        <location evidence="1">Nucleus</location>
    </subcellularLocation>
</comment>
<evidence type="ECO:0000313" key="16">
    <source>
        <dbReference type="EMBL" id="KAJ9130630.1"/>
    </source>
</evidence>
<feature type="compositionally biased region" description="Polar residues" evidence="13">
    <location>
        <begin position="45"/>
        <end position="67"/>
    </location>
</feature>
<accession>A0AA38R2E6</accession>
<feature type="region of interest" description="Disordered" evidence="13">
    <location>
        <begin position="1"/>
        <end position="79"/>
    </location>
</feature>
<dbReference type="CDD" id="cd18791">
    <property type="entry name" value="SF2_C_RHA"/>
    <property type="match status" value="1"/>
</dbReference>
<dbReference type="PROSITE" id="PS51192">
    <property type="entry name" value="HELICASE_ATP_BIND_1"/>
    <property type="match status" value="1"/>
</dbReference>
<evidence type="ECO:0000256" key="12">
    <source>
        <dbReference type="ARBA" id="ARBA00070009"/>
    </source>
</evidence>
<dbReference type="InterPro" id="IPR011545">
    <property type="entry name" value="DEAD/DEAH_box_helicase_dom"/>
</dbReference>
<evidence type="ECO:0000256" key="11">
    <source>
        <dbReference type="ARBA" id="ARBA00047984"/>
    </source>
</evidence>
<sequence>MDNDERGDRGSSPKRRRLNFNTLRSDDRFGDLPSRRGPSPRSHSLAPTSHNSGASTPRGQLQYQNTPRQHDFDTPELGVPEEDVQALDRDWYAGDELGHTFGDDSHNPFGSYDSSWVEREQRETSLVERKVGRFDRMSARAIQKQKDVDAWETNRMLTSGVAQRRDVGDDFADEEEATRVHLLVHDLRPPFLDGRTIFTKQLEPVPAVRDYQSDMAVFSRKGSKVVKEKRQHRERQRQAHEATNLAGTALGNLMGVKDEEGDSAVPVPGEDDEKGRLQNSNKFIEHIKRNDGASSFSQSKTLREQREFLPAFAVREDLLRVIRDNQVVIVVGETGSGKTTQLTQFLYEDGYGNLGMIGCTQPRRVAAMSVAKRVSEEMEVKLGSTVGYAIRFEDCTSRETVIKYMTDGVLLRESLNEPDLDRYSCVIMDEAHERALNTDVLMGLFKKILQRRRDLKLIVTSATMNSKRFSDFYGGAPEFIIPGRTFPVDVMFHRSPVEDYVDQAVQQVLAIHVSMGAGDILVFMTGQEDIEVTCELIQERLDALNDPPRLSILPIYSQMPADLQAKIFERAAPGVRKCIVATNIAETSLTVDGIMYVVDAGYSKLKVYNPRMGMDTLQITPISQANASQRSGRAGRTGPGKAYRLYTEKAFQDEMYLQTIPEIQRTNLANTVLLLKSLGVRDLLDFDFMDPPPQDTITTSLFDLWALGALDNLGELTELGTKMNAFPMDPSMGKLLIMSEEYGCSEEMVTIVSMLSVPNVFYRPKERQEESDAAREKFFVPESDHLTYLHVYSQWKANGYSDAWCTRHFLHSKSLRRAKEVREQLLDIMRVQKMRMVSCGTDWDVIRKCICSGYYHQAAKVKGIGEYINLRTSVTVQLHPTSALYGLGFLPDYVVYHELILTSKEYMSTVTSVDPHWLAELGGVFYSVKEKGYSAREKRVTETEFNRRMEIEAKMADDQRRAQELKEAEAQKTVNKIRPTNGKKILTQGAVKKPVVKRFGRGF</sequence>
<keyword evidence="5 16" id="KW-0378">Hydrolase</keyword>
<evidence type="ECO:0000256" key="1">
    <source>
        <dbReference type="ARBA" id="ARBA00004123"/>
    </source>
</evidence>
<dbReference type="GO" id="GO:0005681">
    <property type="term" value="C:spliceosomal complex"/>
    <property type="evidence" value="ECO:0007669"/>
    <property type="project" value="UniProtKB-ARBA"/>
</dbReference>
<dbReference type="FunFam" id="3.40.50.300:FF:000313">
    <property type="entry name" value="Pre-mRNA-splicing factor ATP-dependent RNA helicase PRP16"/>
    <property type="match status" value="1"/>
</dbReference>
<keyword evidence="7" id="KW-0067">ATP-binding</keyword>
<dbReference type="Pfam" id="PF04408">
    <property type="entry name" value="WHD_HA2"/>
    <property type="match status" value="1"/>
</dbReference>
<feature type="domain" description="Helicase C-terminal" evidence="15">
    <location>
        <begin position="504"/>
        <end position="679"/>
    </location>
</feature>
<evidence type="ECO:0000256" key="5">
    <source>
        <dbReference type="ARBA" id="ARBA00022801"/>
    </source>
</evidence>
<dbReference type="GO" id="GO:0034458">
    <property type="term" value="F:3'-5' RNA helicase activity"/>
    <property type="evidence" value="ECO:0007669"/>
    <property type="project" value="TreeGrafter"/>
</dbReference>
<dbReference type="InterPro" id="IPR014001">
    <property type="entry name" value="Helicase_ATP-bd"/>
</dbReference>
<dbReference type="GO" id="GO:0000398">
    <property type="term" value="P:mRNA splicing, via spliceosome"/>
    <property type="evidence" value="ECO:0007669"/>
    <property type="project" value="UniProtKB-ARBA"/>
</dbReference>
<dbReference type="Gene3D" id="1.20.120.1080">
    <property type="match status" value="1"/>
</dbReference>
<dbReference type="InterPro" id="IPR002464">
    <property type="entry name" value="DNA/RNA_helicase_DEAH_CS"/>
</dbReference>
<keyword evidence="9" id="KW-0539">Nucleus</keyword>
<feature type="compositionally biased region" description="Basic and acidic residues" evidence="13">
    <location>
        <begin position="24"/>
        <end position="34"/>
    </location>
</feature>
<feature type="region of interest" description="Disordered" evidence="13">
    <location>
        <begin position="222"/>
        <end position="250"/>
    </location>
</feature>
<organism evidence="16 17">
    <name type="scientific">Pleurostoma richardsiae</name>
    <dbReference type="NCBI Taxonomy" id="41990"/>
    <lineage>
        <taxon>Eukaryota</taxon>
        <taxon>Fungi</taxon>
        <taxon>Dikarya</taxon>
        <taxon>Ascomycota</taxon>
        <taxon>Pezizomycotina</taxon>
        <taxon>Sordariomycetes</taxon>
        <taxon>Sordariomycetidae</taxon>
        <taxon>Calosphaeriales</taxon>
        <taxon>Pleurostomataceae</taxon>
        <taxon>Pleurostoma</taxon>
    </lineage>
</organism>
<comment type="similarity">
    <text evidence="10">Belongs to the DEAD box helicase family. DEAH subfamily. PRP16 sub-subfamily.</text>
</comment>
<evidence type="ECO:0000313" key="17">
    <source>
        <dbReference type="Proteomes" id="UP001174694"/>
    </source>
</evidence>
<dbReference type="InterPro" id="IPR001650">
    <property type="entry name" value="Helicase_C-like"/>
</dbReference>
<comment type="catalytic activity">
    <reaction evidence="11">
        <text>ATP + H2O = ADP + phosphate + H(+)</text>
        <dbReference type="Rhea" id="RHEA:13065"/>
        <dbReference type="ChEBI" id="CHEBI:15377"/>
        <dbReference type="ChEBI" id="CHEBI:15378"/>
        <dbReference type="ChEBI" id="CHEBI:30616"/>
        <dbReference type="ChEBI" id="CHEBI:43474"/>
        <dbReference type="ChEBI" id="CHEBI:456216"/>
        <dbReference type="EC" id="3.6.4.13"/>
    </reaction>
</comment>
<dbReference type="SMART" id="SM00487">
    <property type="entry name" value="DEXDc"/>
    <property type="match status" value="1"/>
</dbReference>
<evidence type="ECO:0000256" key="8">
    <source>
        <dbReference type="ARBA" id="ARBA00023187"/>
    </source>
</evidence>
<dbReference type="SMART" id="SM00490">
    <property type="entry name" value="HELICc"/>
    <property type="match status" value="1"/>
</dbReference>